<organism evidence="2 3">
    <name type="scientific">Bradyrhizobium japonicum</name>
    <dbReference type="NCBI Taxonomy" id="375"/>
    <lineage>
        <taxon>Bacteria</taxon>
        <taxon>Pseudomonadati</taxon>
        <taxon>Pseudomonadota</taxon>
        <taxon>Alphaproteobacteria</taxon>
        <taxon>Hyphomicrobiales</taxon>
        <taxon>Nitrobacteraceae</taxon>
        <taxon>Bradyrhizobium</taxon>
    </lineage>
</organism>
<comment type="caution">
    <text evidence="2">The sequence shown here is derived from an EMBL/GenBank/DDBJ whole genome shotgun (WGS) entry which is preliminary data.</text>
</comment>
<evidence type="ECO:0000313" key="2">
    <source>
        <dbReference type="EMBL" id="OSJ37206.1"/>
    </source>
</evidence>
<dbReference type="AlphaFoldDB" id="A0A1Y2K0Y5"/>
<gene>
    <name evidence="2" type="ORF">BSZ19_00350</name>
</gene>
<evidence type="ECO:0000313" key="3">
    <source>
        <dbReference type="Proteomes" id="UP000193335"/>
    </source>
</evidence>
<dbReference type="EMBL" id="NAFL01000077">
    <property type="protein sequence ID" value="OSJ37206.1"/>
    <property type="molecule type" value="Genomic_DNA"/>
</dbReference>
<accession>A0A1Y2K0Y5</accession>
<sequence length="76" mass="9066">MPRYFFHVTHKRRELDREGYELPDEHAAWSEATVTAGQILQGLGEKLTPHREWRMEVVDESRNTLYVLRINAEKRT</sequence>
<dbReference type="InterPro" id="IPR054189">
    <property type="entry name" value="DUF6894"/>
</dbReference>
<protein>
    <recommendedName>
        <fullName evidence="1">DUF6894 domain-containing protein</fullName>
    </recommendedName>
</protein>
<evidence type="ECO:0000259" key="1">
    <source>
        <dbReference type="Pfam" id="PF21834"/>
    </source>
</evidence>
<reference evidence="2 3" key="1">
    <citation type="submission" date="2017-03" db="EMBL/GenBank/DDBJ databases">
        <title>Whole genome sequences of fourteen strains of Bradyrhizobium canariense and one strain of Bradyrhizobium japonicum isolated from Lupinus (Papilionoideae: Genisteae) species in Algeria.</title>
        <authorList>
            <person name="Crovadore J."/>
            <person name="Chekireb D."/>
            <person name="Brachmann A."/>
            <person name="Chablais R."/>
            <person name="Cochard B."/>
            <person name="Lefort F."/>
        </authorList>
    </citation>
    <scope>NUCLEOTIDE SEQUENCE [LARGE SCALE GENOMIC DNA]</scope>
    <source>
        <strain evidence="2 3">UBMA197</strain>
    </source>
</reference>
<dbReference type="Pfam" id="PF21834">
    <property type="entry name" value="DUF6894"/>
    <property type="match status" value="1"/>
</dbReference>
<feature type="domain" description="DUF6894" evidence="1">
    <location>
        <begin position="3"/>
        <end position="70"/>
    </location>
</feature>
<dbReference type="Proteomes" id="UP000193335">
    <property type="component" value="Unassembled WGS sequence"/>
</dbReference>
<proteinExistence type="predicted"/>
<name>A0A1Y2K0Y5_BRAJP</name>